<evidence type="ECO:0000256" key="5">
    <source>
        <dbReference type="SAM" id="MobiDB-lite"/>
    </source>
</evidence>
<evidence type="ECO:0000256" key="2">
    <source>
        <dbReference type="ARBA" id="ARBA00022771"/>
    </source>
</evidence>
<feature type="compositionally biased region" description="Low complexity" evidence="5">
    <location>
        <begin position="98"/>
        <end position="109"/>
    </location>
</feature>
<dbReference type="SUPFAM" id="SSF57850">
    <property type="entry name" value="RING/U-box"/>
    <property type="match status" value="1"/>
</dbReference>
<dbReference type="PROSITE" id="PS50089">
    <property type="entry name" value="ZF_RING_2"/>
    <property type="match status" value="1"/>
</dbReference>
<dbReference type="InterPro" id="IPR027370">
    <property type="entry name" value="Znf-RING_euk"/>
</dbReference>
<dbReference type="AlphaFoldDB" id="A0A7E4VBU7"/>
<evidence type="ECO:0000259" key="6">
    <source>
        <dbReference type="PROSITE" id="PS50089"/>
    </source>
</evidence>
<dbReference type="PROSITE" id="PS00518">
    <property type="entry name" value="ZF_RING_1"/>
    <property type="match status" value="1"/>
</dbReference>
<keyword evidence="1" id="KW-0479">Metal-binding</keyword>
<dbReference type="Gene3D" id="3.30.40.10">
    <property type="entry name" value="Zinc/RING finger domain, C3HC4 (zinc finger)"/>
    <property type="match status" value="1"/>
</dbReference>
<feature type="region of interest" description="Disordered" evidence="5">
    <location>
        <begin position="96"/>
        <end position="144"/>
    </location>
</feature>
<protein>
    <submittedName>
        <fullName evidence="8">RING-type domain-containing protein</fullName>
    </submittedName>
</protein>
<evidence type="ECO:0000313" key="8">
    <source>
        <dbReference type="WBParaSite" id="Pan_g18560.t1"/>
    </source>
</evidence>
<name>A0A7E4VBU7_PANRE</name>
<reference evidence="7" key="1">
    <citation type="journal article" date="2013" name="Genetics">
        <title>The draft genome and transcriptome of Panagrellus redivivus are shaped by the harsh demands of a free-living lifestyle.</title>
        <authorList>
            <person name="Srinivasan J."/>
            <person name="Dillman A.R."/>
            <person name="Macchietto M.G."/>
            <person name="Heikkinen L."/>
            <person name="Lakso M."/>
            <person name="Fracchia K.M."/>
            <person name="Antoshechkin I."/>
            <person name="Mortazavi A."/>
            <person name="Wong G."/>
            <person name="Sternberg P.W."/>
        </authorList>
    </citation>
    <scope>NUCLEOTIDE SEQUENCE [LARGE SCALE GENOMIC DNA]</scope>
    <source>
        <strain evidence="7">MT8872</strain>
    </source>
</reference>
<dbReference type="Pfam" id="PF13445">
    <property type="entry name" value="zf-RING_UBOX"/>
    <property type="match status" value="1"/>
</dbReference>
<evidence type="ECO:0000256" key="1">
    <source>
        <dbReference type="ARBA" id="ARBA00022723"/>
    </source>
</evidence>
<dbReference type="GO" id="GO:0008270">
    <property type="term" value="F:zinc ion binding"/>
    <property type="evidence" value="ECO:0007669"/>
    <property type="project" value="UniProtKB-KW"/>
</dbReference>
<keyword evidence="2 4" id="KW-0863">Zinc-finger</keyword>
<accession>A0A7E4VBU7</accession>
<evidence type="ECO:0000256" key="4">
    <source>
        <dbReference type="PROSITE-ProRule" id="PRU00175"/>
    </source>
</evidence>
<dbReference type="WBParaSite" id="Pan_g18560.t1">
    <property type="protein sequence ID" value="Pan_g18560.t1"/>
    <property type="gene ID" value="Pan_g18560"/>
</dbReference>
<proteinExistence type="predicted"/>
<keyword evidence="7" id="KW-1185">Reference proteome</keyword>
<dbReference type="InterPro" id="IPR001841">
    <property type="entry name" value="Znf_RING"/>
</dbReference>
<keyword evidence="3" id="KW-0862">Zinc</keyword>
<feature type="domain" description="RING-type" evidence="6">
    <location>
        <begin position="22"/>
        <end position="67"/>
    </location>
</feature>
<dbReference type="InterPro" id="IPR013083">
    <property type="entry name" value="Znf_RING/FYVE/PHD"/>
</dbReference>
<organism evidence="7 8">
    <name type="scientific">Panagrellus redivivus</name>
    <name type="common">Microworm</name>
    <dbReference type="NCBI Taxonomy" id="6233"/>
    <lineage>
        <taxon>Eukaryota</taxon>
        <taxon>Metazoa</taxon>
        <taxon>Ecdysozoa</taxon>
        <taxon>Nematoda</taxon>
        <taxon>Chromadorea</taxon>
        <taxon>Rhabditida</taxon>
        <taxon>Tylenchina</taxon>
        <taxon>Panagrolaimomorpha</taxon>
        <taxon>Panagrolaimoidea</taxon>
        <taxon>Panagrolaimidae</taxon>
        <taxon>Panagrellus</taxon>
    </lineage>
</organism>
<sequence>MRANDKTTPIPAIENPSSADRCLMCREPFQPYNTTTRSWVPMSCGHAFCSKCLANKKRTVFKCSECQQPTMVRYNPPRKGHSLSVEKVLFNKIPNDCPSVEPSSSNPSSEESRSPLASVPSSDSDIRSTSDDDNAETKAQQFGGDCSEHADLIRKLMEQNHEYRRQIGSFKKILRDLQYLHKDSSDPQCQRILDRLHHWQLHQDPEIPTSETPPFQLHTSQNVPPSFQAPPVFVPNRSMAAPPTQNAFNQSMPAFHRSRMAPAPIAAPQPPWFGSSYGYQSIEMAPPMMPMRMAPYPPQPMCYQNFQVYQFDQLEPPQYTPYDVNGDQMH</sequence>
<dbReference type="InterPro" id="IPR017907">
    <property type="entry name" value="Znf_RING_CS"/>
</dbReference>
<evidence type="ECO:0000313" key="7">
    <source>
        <dbReference type="Proteomes" id="UP000492821"/>
    </source>
</evidence>
<dbReference type="Proteomes" id="UP000492821">
    <property type="component" value="Unassembled WGS sequence"/>
</dbReference>
<evidence type="ECO:0000256" key="3">
    <source>
        <dbReference type="ARBA" id="ARBA00022833"/>
    </source>
</evidence>
<reference evidence="8" key="2">
    <citation type="submission" date="2020-10" db="UniProtKB">
        <authorList>
            <consortium name="WormBaseParasite"/>
        </authorList>
    </citation>
    <scope>IDENTIFICATION</scope>
</reference>